<accession>A0A4Y7IWY2</accession>
<evidence type="ECO:0000313" key="1">
    <source>
        <dbReference type="EMBL" id="RZC51979.1"/>
    </source>
</evidence>
<organism evidence="1 2">
    <name type="scientific">Papaver somniferum</name>
    <name type="common">Opium poppy</name>
    <dbReference type="NCBI Taxonomy" id="3469"/>
    <lineage>
        <taxon>Eukaryota</taxon>
        <taxon>Viridiplantae</taxon>
        <taxon>Streptophyta</taxon>
        <taxon>Embryophyta</taxon>
        <taxon>Tracheophyta</taxon>
        <taxon>Spermatophyta</taxon>
        <taxon>Magnoliopsida</taxon>
        <taxon>Ranunculales</taxon>
        <taxon>Papaveraceae</taxon>
        <taxon>Papaveroideae</taxon>
        <taxon>Papaver</taxon>
    </lineage>
</organism>
<name>A0A4Y7IWY2_PAPSO</name>
<reference evidence="1 2" key="1">
    <citation type="journal article" date="2018" name="Science">
        <title>The opium poppy genome and morphinan production.</title>
        <authorList>
            <person name="Guo L."/>
            <person name="Winzer T."/>
            <person name="Yang X."/>
            <person name="Li Y."/>
            <person name="Ning Z."/>
            <person name="He Z."/>
            <person name="Teodor R."/>
            <person name="Lu Y."/>
            <person name="Bowser T.A."/>
            <person name="Graham I.A."/>
            <person name="Ye K."/>
        </authorList>
    </citation>
    <scope>NUCLEOTIDE SEQUENCE [LARGE SCALE GENOMIC DNA]</scope>
    <source>
        <strain evidence="2">cv. HN1</strain>
        <tissue evidence="1">Leaves</tissue>
    </source>
</reference>
<dbReference type="AlphaFoldDB" id="A0A4Y7IWY2"/>
<protein>
    <submittedName>
        <fullName evidence="1">Uncharacterized protein</fullName>
    </submittedName>
</protein>
<dbReference type="Proteomes" id="UP000316621">
    <property type="component" value="Chromosome 2"/>
</dbReference>
<dbReference type="Gramene" id="RZC51979">
    <property type="protein sequence ID" value="RZC51979"/>
    <property type="gene ID" value="C5167_020409"/>
</dbReference>
<proteinExistence type="predicted"/>
<sequence>MIIKSKRPKNMPVSEQQWKKFQDETHENFAGHPLSLYSHLSFWCHRKSMTFIDHFYHLIEECGGNSDKVLKHDNQGQVPVKRNFVDLVNKIYLGETQVSMDKTMKPSKYTQSSWVKMITQKS</sequence>
<gene>
    <name evidence="1" type="ORF">C5167_020409</name>
</gene>
<dbReference type="EMBL" id="CM010716">
    <property type="protein sequence ID" value="RZC51979.1"/>
    <property type="molecule type" value="Genomic_DNA"/>
</dbReference>
<keyword evidence="2" id="KW-1185">Reference proteome</keyword>
<evidence type="ECO:0000313" key="2">
    <source>
        <dbReference type="Proteomes" id="UP000316621"/>
    </source>
</evidence>